<reference evidence="3 4" key="1">
    <citation type="journal article" date="2018" name="Nat. Ecol. Evol.">
        <title>Pezizomycetes genomes reveal the molecular basis of ectomycorrhizal truffle lifestyle.</title>
        <authorList>
            <person name="Murat C."/>
            <person name="Payen T."/>
            <person name="Noel B."/>
            <person name="Kuo A."/>
            <person name="Morin E."/>
            <person name="Chen J."/>
            <person name="Kohler A."/>
            <person name="Krizsan K."/>
            <person name="Balestrini R."/>
            <person name="Da Silva C."/>
            <person name="Montanini B."/>
            <person name="Hainaut M."/>
            <person name="Levati E."/>
            <person name="Barry K.W."/>
            <person name="Belfiori B."/>
            <person name="Cichocki N."/>
            <person name="Clum A."/>
            <person name="Dockter R.B."/>
            <person name="Fauchery L."/>
            <person name="Guy J."/>
            <person name="Iotti M."/>
            <person name="Le Tacon F."/>
            <person name="Lindquist E.A."/>
            <person name="Lipzen A."/>
            <person name="Malagnac F."/>
            <person name="Mello A."/>
            <person name="Molinier V."/>
            <person name="Miyauchi S."/>
            <person name="Poulain J."/>
            <person name="Riccioni C."/>
            <person name="Rubini A."/>
            <person name="Sitrit Y."/>
            <person name="Splivallo R."/>
            <person name="Traeger S."/>
            <person name="Wang M."/>
            <person name="Zifcakova L."/>
            <person name="Wipf D."/>
            <person name="Zambonelli A."/>
            <person name="Paolocci F."/>
            <person name="Nowrousian M."/>
            <person name="Ottonello S."/>
            <person name="Baldrian P."/>
            <person name="Spatafora J.W."/>
            <person name="Henrissat B."/>
            <person name="Nagy L.G."/>
            <person name="Aury J.M."/>
            <person name="Wincker P."/>
            <person name="Grigoriev I.V."/>
            <person name="Bonfante P."/>
            <person name="Martin F.M."/>
        </authorList>
    </citation>
    <scope>NUCLEOTIDE SEQUENCE [LARGE SCALE GENOMIC DNA]</scope>
    <source>
        <strain evidence="3 4">120613-1</strain>
    </source>
</reference>
<evidence type="ECO:0000256" key="1">
    <source>
        <dbReference type="ARBA" id="ARBA00022737"/>
    </source>
</evidence>
<dbReference type="Pfam" id="PF24883">
    <property type="entry name" value="NPHP3_N"/>
    <property type="match status" value="1"/>
</dbReference>
<dbReference type="Proteomes" id="UP000276215">
    <property type="component" value="Unassembled WGS sequence"/>
</dbReference>
<proteinExistence type="predicted"/>
<gene>
    <name evidence="3" type="ORF">L873DRAFT_1512193</name>
</gene>
<evidence type="ECO:0000259" key="2">
    <source>
        <dbReference type="Pfam" id="PF24883"/>
    </source>
</evidence>
<organism evidence="3 4">
    <name type="scientific">Choiromyces venosus 120613-1</name>
    <dbReference type="NCBI Taxonomy" id="1336337"/>
    <lineage>
        <taxon>Eukaryota</taxon>
        <taxon>Fungi</taxon>
        <taxon>Dikarya</taxon>
        <taxon>Ascomycota</taxon>
        <taxon>Pezizomycotina</taxon>
        <taxon>Pezizomycetes</taxon>
        <taxon>Pezizales</taxon>
        <taxon>Tuberaceae</taxon>
        <taxon>Choiromyces</taxon>
    </lineage>
</organism>
<sequence length="201" mass="23268">MKHTADLVGMLLKQFLSGLGEVRKEIAQEFTKSKKLMGRSPSLREIENMLSAVLASFRQPFICIDAVDEFFAKERWDLFDSLVHLIQQSPGTRLFLTGHRHVRHEIKQHLDKRGAQIVSIGPTEEDIQRYITERLHKDRNNVAMSPQLRKDIIKSHRKARLETMKGGLDLRDVYNKTLNRIRDQDSSKSILGTKVLINKIR</sequence>
<dbReference type="InterPro" id="IPR056884">
    <property type="entry name" value="NPHP3-like_N"/>
</dbReference>
<dbReference type="OrthoDB" id="448455at2759"/>
<dbReference type="InterPro" id="IPR027417">
    <property type="entry name" value="P-loop_NTPase"/>
</dbReference>
<keyword evidence="4" id="KW-1185">Reference proteome</keyword>
<feature type="domain" description="Nephrocystin 3-like N-terminal" evidence="2">
    <location>
        <begin position="4"/>
        <end position="97"/>
    </location>
</feature>
<evidence type="ECO:0000313" key="4">
    <source>
        <dbReference type="Proteomes" id="UP000276215"/>
    </source>
</evidence>
<dbReference type="SUPFAM" id="SSF52540">
    <property type="entry name" value="P-loop containing nucleoside triphosphate hydrolases"/>
    <property type="match status" value="1"/>
</dbReference>
<keyword evidence="1" id="KW-0677">Repeat</keyword>
<accession>A0A3N4J9H6</accession>
<dbReference type="EMBL" id="ML120448">
    <property type="protein sequence ID" value="RPA93668.1"/>
    <property type="molecule type" value="Genomic_DNA"/>
</dbReference>
<evidence type="ECO:0000313" key="3">
    <source>
        <dbReference type="EMBL" id="RPA93668.1"/>
    </source>
</evidence>
<protein>
    <recommendedName>
        <fullName evidence="2">Nephrocystin 3-like N-terminal domain-containing protein</fullName>
    </recommendedName>
</protein>
<dbReference type="PANTHER" id="PTHR10039">
    <property type="entry name" value="AMELOGENIN"/>
    <property type="match status" value="1"/>
</dbReference>
<dbReference type="AlphaFoldDB" id="A0A3N4J9H6"/>
<name>A0A3N4J9H6_9PEZI</name>